<keyword evidence="3" id="KW-1185">Reference proteome</keyword>
<dbReference type="Proteomes" id="UP000191257">
    <property type="component" value="Chromosome"/>
</dbReference>
<name>A0A1V0GUS7_9RHOB</name>
<proteinExistence type="predicted"/>
<dbReference type="Pfam" id="PF22807">
    <property type="entry name" value="TrAA12"/>
    <property type="match status" value="1"/>
</dbReference>
<dbReference type="InterPro" id="IPR011042">
    <property type="entry name" value="6-blade_b-propeller_TolB-like"/>
</dbReference>
<dbReference type="AlphaFoldDB" id="A0A1V0GUS7"/>
<dbReference type="RefSeq" id="WP_080622074.1">
    <property type="nucleotide sequence ID" value="NZ_CAWMZI010000001.1"/>
</dbReference>
<dbReference type="PANTHER" id="PTHR33546:SF1">
    <property type="entry name" value="LARGE, MULTIFUNCTIONAL SECRETED PROTEIN"/>
    <property type="match status" value="1"/>
</dbReference>
<accession>A0A1V0GUS7</accession>
<reference evidence="2" key="1">
    <citation type="submission" date="2017-12" db="EMBL/GenBank/DDBJ databases">
        <title>FDA dAtabase for Regulatory Grade micrObial Sequences (FDA-ARGOS): Supporting development and validation of Infectious Disease Dx tests.</title>
        <authorList>
            <person name="Campos J."/>
            <person name="Goldberg B."/>
            <person name="Tallon L."/>
            <person name="Sadzewicz L."/>
            <person name="Sengamalay N."/>
            <person name="Ott S."/>
            <person name="Godinez A."/>
            <person name="Nagaraj S."/>
            <person name="Vyas G."/>
            <person name="Aluvathingal J."/>
            <person name="Nadendla S."/>
            <person name="Geyer C."/>
            <person name="Nandy P."/>
            <person name="Hobson J."/>
            <person name="Sichtig H."/>
        </authorList>
    </citation>
    <scope>NUCLEOTIDE SEQUENCE</scope>
    <source>
        <strain evidence="2">FDAARGOS_252</strain>
    </source>
</reference>
<dbReference type="InterPro" id="IPR054539">
    <property type="entry name" value="Beta-prop_PDH"/>
</dbReference>
<organism evidence="2 3">
    <name type="scientific">Paracoccus yeei</name>
    <dbReference type="NCBI Taxonomy" id="147645"/>
    <lineage>
        <taxon>Bacteria</taxon>
        <taxon>Pseudomonadati</taxon>
        <taxon>Pseudomonadota</taxon>
        <taxon>Alphaproteobacteria</taxon>
        <taxon>Rhodobacterales</taxon>
        <taxon>Paracoccaceae</taxon>
        <taxon>Paracoccus</taxon>
    </lineage>
</organism>
<evidence type="ECO:0000313" key="3">
    <source>
        <dbReference type="Proteomes" id="UP000191257"/>
    </source>
</evidence>
<dbReference type="Gene3D" id="2.120.10.30">
    <property type="entry name" value="TolB, C-terminal domain"/>
    <property type="match status" value="1"/>
</dbReference>
<evidence type="ECO:0000313" key="2">
    <source>
        <dbReference type="EMBL" id="ARC37568.1"/>
    </source>
</evidence>
<feature type="domain" description="Pyrroloquinoline quinone-dependent pyranose dehydrogenase beta-propeller" evidence="1">
    <location>
        <begin position="130"/>
        <end position="422"/>
    </location>
</feature>
<dbReference type="EMBL" id="CP020442">
    <property type="protein sequence ID" value="ARC37568.1"/>
    <property type="molecule type" value="Genomic_DNA"/>
</dbReference>
<protein>
    <submittedName>
        <fullName evidence="2">Sorbosone dehydrogenase family protein</fullName>
    </submittedName>
</protein>
<dbReference type="SUPFAM" id="SSF50952">
    <property type="entry name" value="Soluble quinoprotein glucose dehydrogenase"/>
    <property type="match status" value="1"/>
</dbReference>
<sequence length="429" mass="46859">MDMMARATQIVGAAMVALRRRNAPREPAIGTAPQIPGAREQGIMTLKMPTARGWAEGEVPQAAEGLRVHAFARDLRHPRWVEVLPNGDVLVAESQQEEDPPRSLLDRAAQATMRRAGALGKSANRVSLLRDADGDGVAEVRETFVEGQRQPFGMALVGERFFLGNTDALLEFRYQTGATRLEGEGRLLARFKPGGHWTRSLLLSPDKRQLYVGVGSLSNIADFGMEVEEGRAAIWQVDLEGGQARVFASGLRNPVGMAWEPETGALWTVVNERDGLGDETPPDYLTSVREGGFYGWPFCYWGQTIDDRVPQDPAEVARAIRPDYALGGHTASLGLCWVPEGTLPGFGEGMAIGQHGSWNRSILSGYKLIFVPFRDSRPSGPPRDILWGFLSEDERYSRGRPVGVALGPDGRSLLMADDVGNVVWRVTGA</sequence>
<dbReference type="eggNOG" id="COG2133">
    <property type="taxonomic scope" value="Bacteria"/>
</dbReference>
<dbReference type="KEGG" id="pye:A6J80_15405"/>
<evidence type="ECO:0000259" key="1">
    <source>
        <dbReference type="Pfam" id="PF22807"/>
    </source>
</evidence>
<gene>
    <name evidence="2" type="ORF">A6J80_15405</name>
</gene>
<dbReference type="PANTHER" id="PTHR33546">
    <property type="entry name" value="LARGE, MULTIFUNCTIONAL SECRETED PROTEIN-RELATED"/>
    <property type="match status" value="1"/>
</dbReference>
<dbReference type="InterPro" id="IPR011041">
    <property type="entry name" value="Quinoprot_gluc/sorb_DH_b-prop"/>
</dbReference>